<feature type="region of interest" description="Disordered" evidence="1">
    <location>
        <begin position="1"/>
        <end position="23"/>
    </location>
</feature>
<protein>
    <submittedName>
        <fullName evidence="2">Uncharacterized protein</fullName>
    </submittedName>
</protein>
<gene>
    <name evidence="2" type="ORF">LCGC14_1116970</name>
</gene>
<dbReference type="EMBL" id="LAZR01005140">
    <property type="protein sequence ID" value="KKN02525.1"/>
    <property type="molecule type" value="Genomic_DNA"/>
</dbReference>
<sequence length="48" mass="5770">MMVEWHLDRNVKPEPPEPIDDPKAIQLPGEWVWNEKIGWVWNCIDIED</sequence>
<organism evidence="2">
    <name type="scientific">marine sediment metagenome</name>
    <dbReference type="NCBI Taxonomy" id="412755"/>
    <lineage>
        <taxon>unclassified sequences</taxon>
        <taxon>metagenomes</taxon>
        <taxon>ecological metagenomes</taxon>
    </lineage>
</organism>
<comment type="caution">
    <text evidence="2">The sequence shown here is derived from an EMBL/GenBank/DDBJ whole genome shotgun (WGS) entry which is preliminary data.</text>
</comment>
<reference evidence="2" key="1">
    <citation type="journal article" date="2015" name="Nature">
        <title>Complex archaea that bridge the gap between prokaryotes and eukaryotes.</title>
        <authorList>
            <person name="Spang A."/>
            <person name="Saw J.H."/>
            <person name="Jorgensen S.L."/>
            <person name="Zaremba-Niedzwiedzka K."/>
            <person name="Martijn J."/>
            <person name="Lind A.E."/>
            <person name="van Eijk R."/>
            <person name="Schleper C."/>
            <person name="Guy L."/>
            <person name="Ettema T.J."/>
        </authorList>
    </citation>
    <scope>NUCLEOTIDE SEQUENCE</scope>
</reference>
<accession>A0A0F9M513</accession>
<name>A0A0F9M513_9ZZZZ</name>
<dbReference type="AlphaFoldDB" id="A0A0F9M513"/>
<proteinExistence type="predicted"/>
<evidence type="ECO:0000256" key="1">
    <source>
        <dbReference type="SAM" id="MobiDB-lite"/>
    </source>
</evidence>
<evidence type="ECO:0000313" key="2">
    <source>
        <dbReference type="EMBL" id="KKN02525.1"/>
    </source>
</evidence>